<evidence type="ECO:0000256" key="1">
    <source>
        <dbReference type="SAM" id="MobiDB-lite"/>
    </source>
</evidence>
<feature type="signal peptide" evidence="2">
    <location>
        <begin position="1"/>
        <end position="16"/>
    </location>
</feature>
<feature type="chain" id="PRO_5034107759" evidence="2">
    <location>
        <begin position="17"/>
        <end position="266"/>
    </location>
</feature>
<proteinExistence type="predicted"/>
<evidence type="ECO:0000256" key="2">
    <source>
        <dbReference type="SAM" id="SignalP"/>
    </source>
</evidence>
<accession>A0A8H4YGD0</accession>
<name>A0A8H4YGD0_9HYPO</name>
<evidence type="ECO:0000313" key="3">
    <source>
        <dbReference type="EMBL" id="KAF5227500.1"/>
    </source>
</evidence>
<feature type="compositionally biased region" description="Polar residues" evidence="1">
    <location>
        <begin position="83"/>
        <end position="94"/>
    </location>
</feature>
<evidence type="ECO:0000313" key="4">
    <source>
        <dbReference type="Proteomes" id="UP000573603"/>
    </source>
</evidence>
<keyword evidence="2" id="KW-0732">Signal</keyword>
<dbReference type="EMBL" id="JABEVY010000792">
    <property type="protein sequence ID" value="KAF5227500.1"/>
    <property type="molecule type" value="Genomic_DNA"/>
</dbReference>
<keyword evidence="4" id="KW-1185">Reference proteome</keyword>
<comment type="caution">
    <text evidence="3">The sequence shown here is derived from an EMBL/GenBank/DDBJ whole genome shotgun (WGS) entry which is preliminary data.</text>
</comment>
<sequence>MQFNLLILLFPAVSLASWPRQASSADECASTTKTLPPITQISVYPTSIKVALGCHASATGGGSPIHTAGVPSPDIDGQEGHTHSTSASCDGTQCQHPAPDKCPDAFTVTTIVCHTCGEKPVTSTVTLPIESAVRDQGSGIHKGNSNIAGTAVNSTEFPSSLDRPPQGINTYTSIPRHPESSKSLKLPVPPTSTSLQTTVIGTTESLPTGAEVGPGSESAFPTVPITVSPTTSDIVAEGRATGNQAIGSTLVKVAAFGIILPFALFA</sequence>
<protein>
    <submittedName>
        <fullName evidence="3">Uncharacterized protein</fullName>
    </submittedName>
</protein>
<organism evidence="3 4">
    <name type="scientific">Fusarium anthophilum</name>
    <dbReference type="NCBI Taxonomy" id="48485"/>
    <lineage>
        <taxon>Eukaryota</taxon>
        <taxon>Fungi</taxon>
        <taxon>Dikarya</taxon>
        <taxon>Ascomycota</taxon>
        <taxon>Pezizomycotina</taxon>
        <taxon>Sordariomycetes</taxon>
        <taxon>Hypocreomycetidae</taxon>
        <taxon>Hypocreales</taxon>
        <taxon>Nectriaceae</taxon>
        <taxon>Fusarium</taxon>
        <taxon>Fusarium fujikuroi species complex</taxon>
    </lineage>
</organism>
<gene>
    <name evidence="3" type="ORF">FANTH_14761</name>
</gene>
<dbReference type="Proteomes" id="UP000573603">
    <property type="component" value="Unassembled WGS sequence"/>
</dbReference>
<feature type="region of interest" description="Disordered" evidence="1">
    <location>
        <begin position="63"/>
        <end position="94"/>
    </location>
</feature>
<reference evidence="3 4" key="1">
    <citation type="journal article" date="2020" name="BMC Genomics">
        <title>Correction to: Identification and distribution of gene clusters required for synthesis of sphingolipid metabolism inhibitors in diverse species of the filamentous fungus Fusarium.</title>
        <authorList>
            <person name="Kim H.S."/>
            <person name="Lohmar J.M."/>
            <person name="Busman M."/>
            <person name="Brown D.W."/>
            <person name="Naumann T.A."/>
            <person name="Divon H.H."/>
            <person name="Lysoe E."/>
            <person name="Uhlig S."/>
            <person name="Proctor R.H."/>
        </authorList>
    </citation>
    <scope>NUCLEOTIDE SEQUENCE [LARGE SCALE GENOMIC DNA]</scope>
    <source>
        <strain evidence="3 4">NRRL 25214</strain>
    </source>
</reference>
<dbReference type="AlphaFoldDB" id="A0A8H4YGD0"/>
<feature type="region of interest" description="Disordered" evidence="1">
    <location>
        <begin position="156"/>
        <end position="194"/>
    </location>
</feature>